<dbReference type="Proteomes" id="UP001165065">
    <property type="component" value="Unassembled WGS sequence"/>
</dbReference>
<protein>
    <submittedName>
        <fullName evidence="1">Uncharacterized protein</fullName>
    </submittedName>
</protein>
<evidence type="ECO:0000313" key="1">
    <source>
        <dbReference type="EMBL" id="GMI40053.1"/>
    </source>
</evidence>
<dbReference type="EMBL" id="BRYA01001171">
    <property type="protein sequence ID" value="GMI40053.1"/>
    <property type="molecule type" value="Genomic_DNA"/>
</dbReference>
<organism evidence="1 2">
    <name type="scientific">Triparma columacea</name>
    <dbReference type="NCBI Taxonomy" id="722753"/>
    <lineage>
        <taxon>Eukaryota</taxon>
        <taxon>Sar</taxon>
        <taxon>Stramenopiles</taxon>
        <taxon>Ochrophyta</taxon>
        <taxon>Bolidophyceae</taxon>
        <taxon>Parmales</taxon>
        <taxon>Triparmaceae</taxon>
        <taxon>Triparma</taxon>
    </lineage>
</organism>
<gene>
    <name evidence="1" type="ORF">TrCOL_g13367</name>
</gene>
<reference evidence="2" key="1">
    <citation type="journal article" date="2023" name="Commun. Biol.">
        <title>Genome analysis of Parmales, the sister group of diatoms, reveals the evolutionary specialization of diatoms from phago-mixotrophs to photoautotrophs.</title>
        <authorList>
            <person name="Ban H."/>
            <person name="Sato S."/>
            <person name="Yoshikawa S."/>
            <person name="Yamada K."/>
            <person name="Nakamura Y."/>
            <person name="Ichinomiya M."/>
            <person name="Sato N."/>
            <person name="Blanc-Mathieu R."/>
            <person name="Endo H."/>
            <person name="Kuwata A."/>
            <person name="Ogata H."/>
        </authorList>
    </citation>
    <scope>NUCLEOTIDE SEQUENCE [LARGE SCALE GENOMIC DNA]</scope>
</reference>
<sequence>MDPRHELTVALTAPGIAASGIPSPFASTTARAEFCIPVSIETVSRFPGVSEGTWGEVSEGKAEGVEGEDGLKKCQAAKGYHSGVLSYDCILEFKSIII</sequence>
<comment type="caution">
    <text evidence="1">The sequence shown here is derived from an EMBL/GenBank/DDBJ whole genome shotgun (WGS) entry which is preliminary data.</text>
</comment>
<evidence type="ECO:0000313" key="2">
    <source>
        <dbReference type="Proteomes" id="UP001165065"/>
    </source>
</evidence>
<dbReference type="AlphaFoldDB" id="A0A9W7L9I3"/>
<proteinExistence type="predicted"/>
<keyword evidence="2" id="KW-1185">Reference proteome</keyword>
<accession>A0A9W7L9I3</accession>
<name>A0A9W7L9I3_9STRA</name>